<gene>
    <name evidence="4" type="ORF">ACFPM7_00490</name>
</gene>
<keyword evidence="5" id="KW-1185">Reference proteome</keyword>
<comment type="caution">
    <text evidence="4">The sequence shown here is derived from an EMBL/GenBank/DDBJ whole genome shotgun (WGS) entry which is preliminary data.</text>
</comment>
<evidence type="ECO:0000313" key="4">
    <source>
        <dbReference type="EMBL" id="MFC5285517.1"/>
    </source>
</evidence>
<dbReference type="PANTHER" id="PTHR10272">
    <property type="entry name" value="PLATELET-ACTIVATING FACTOR ACETYLHYDROLASE"/>
    <property type="match status" value="1"/>
</dbReference>
<sequence length="331" mass="34624">MEKPHVSTVFSEGGGGLPATTGEFAVGVESLRVVDRGRADVLGDKGFRELMVDVRYPGRWARGERVRQFSGAEAGAFGELAGAGRYGVAEGEFAWGETLTHGYRGVPVRDGCWPVVVFSPGLGDSRGWNAGVVDDLVSQGFVVVAVDHPYDSAGVEFPGGRVERSVLFGAGASPGAVRVALAARVADLGFVVGQLPHIAGRYRMDLRRVAVLGHGAGGAAAMQVAARESRVRAAVNLDGGLTAAADGESGELLEVARTGLGKPFLLVGSGRWKASWRAVMRCSAGAHSALTAPNAVHSSFTDAESLLRGDPYGLVGWNRTVVADFLRRALR</sequence>
<keyword evidence="2" id="KW-0442">Lipid degradation</keyword>
<dbReference type="PANTHER" id="PTHR10272:SF0">
    <property type="entry name" value="PLATELET-ACTIVATING FACTOR ACETYLHYDROLASE"/>
    <property type="match status" value="1"/>
</dbReference>
<evidence type="ECO:0000313" key="5">
    <source>
        <dbReference type="Proteomes" id="UP001596157"/>
    </source>
</evidence>
<proteinExistence type="predicted"/>
<name>A0ABW0EEY8_9PSEU</name>
<evidence type="ECO:0008006" key="6">
    <source>
        <dbReference type="Google" id="ProtNLM"/>
    </source>
</evidence>
<keyword evidence="1" id="KW-0378">Hydrolase</keyword>
<evidence type="ECO:0000256" key="1">
    <source>
        <dbReference type="ARBA" id="ARBA00022801"/>
    </source>
</evidence>
<dbReference type="RefSeq" id="WP_378242528.1">
    <property type="nucleotide sequence ID" value="NZ_JBHSKF010000001.1"/>
</dbReference>
<dbReference type="Pfam" id="PF03403">
    <property type="entry name" value="PAF-AH_p_II"/>
    <property type="match status" value="1"/>
</dbReference>
<keyword evidence="3" id="KW-0443">Lipid metabolism</keyword>
<evidence type="ECO:0000256" key="3">
    <source>
        <dbReference type="ARBA" id="ARBA00023098"/>
    </source>
</evidence>
<protein>
    <recommendedName>
        <fullName evidence="6">Platelet-activating factor acetylhydrolase</fullName>
    </recommendedName>
</protein>
<reference evidence="5" key="1">
    <citation type="journal article" date="2019" name="Int. J. Syst. Evol. Microbiol.">
        <title>The Global Catalogue of Microorganisms (GCM) 10K type strain sequencing project: providing services to taxonomists for standard genome sequencing and annotation.</title>
        <authorList>
            <consortium name="The Broad Institute Genomics Platform"/>
            <consortium name="The Broad Institute Genome Sequencing Center for Infectious Disease"/>
            <person name="Wu L."/>
            <person name="Ma J."/>
        </authorList>
    </citation>
    <scope>NUCLEOTIDE SEQUENCE [LARGE SCALE GENOMIC DNA]</scope>
    <source>
        <strain evidence="5">CCUG 59778</strain>
    </source>
</reference>
<dbReference type="Gene3D" id="3.40.50.1820">
    <property type="entry name" value="alpha/beta hydrolase"/>
    <property type="match status" value="1"/>
</dbReference>
<dbReference type="SUPFAM" id="SSF53474">
    <property type="entry name" value="alpha/beta-Hydrolases"/>
    <property type="match status" value="1"/>
</dbReference>
<dbReference type="InterPro" id="IPR029058">
    <property type="entry name" value="AB_hydrolase_fold"/>
</dbReference>
<evidence type="ECO:0000256" key="2">
    <source>
        <dbReference type="ARBA" id="ARBA00022963"/>
    </source>
</evidence>
<dbReference type="Proteomes" id="UP001596157">
    <property type="component" value="Unassembled WGS sequence"/>
</dbReference>
<accession>A0ABW0EEY8</accession>
<dbReference type="EMBL" id="JBHSKF010000001">
    <property type="protein sequence ID" value="MFC5285517.1"/>
    <property type="molecule type" value="Genomic_DNA"/>
</dbReference>
<organism evidence="4 5">
    <name type="scientific">Actinokineospora guangxiensis</name>
    <dbReference type="NCBI Taxonomy" id="1490288"/>
    <lineage>
        <taxon>Bacteria</taxon>
        <taxon>Bacillati</taxon>
        <taxon>Actinomycetota</taxon>
        <taxon>Actinomycetes</taxon>
        <taxon>Pseudonocardiales</taxon>
        <taxon>Pseudonocardiaceae</taxon>
        <taxon>Actinokineospora</taxon>
    </lineage>
</organism>